<accession>A0A8T2KL10</accession>
<dbReference type="AlphaFoldDB" id="A0A8T2KL10"/>
<evidence type="ECO:0000259" key="6">
    <source>
        <dbReference type="PROSITE" id="PS51830"/>
    </source>
</evidence>
<organism evidence="7 8">
    <name type="scientific">Astyanax mexicanus</name>
    <name type="common">Blind cave fish</name>
    <name type="synonym">Astyanax fasciatus mexicanus</name>
    <dbReference type="NCBI Taxonomy" id="7994"/>
    <lineage>
        <taxon>Eukaryota</taxon>
        <taxon>Metazoa</taxon>
        <taxon>Chordata</taxon>
        <taxon>Craniata</taxon>
        <taxon>Vertebrata</taxon>
        <taxon>Euteleostomi</taxon>
        <taxon>Actinopterygii</taxon>
        <taxon>Neopterygii</taxon>
        <taxon>Teleostei</taxon>
        <taxon>Ostariophysi</taxon>
        <taxon>Characiformes</taxon>
        <taxon>Characoidei</taxon>
        <taxon>Acestrorhamphidae</taxon>
        <taxon>Acestrorhamphinae</taxon>
        <taxon>Astyanax</taxon>
    </lineage>
</organism>
<keyword evidence="5" id="KW-0395">Inflammatory response</keyword>
<feature type="domain" description="FIIND" evidence="6">
    <location>
        <begin position="1"/>
        <end position="215"/>
    </location>
</feature>
<evidence type="ECO:0000256" key="2">
    <source>
        <dbReference type="ARBA" id="ARBA00022490"/>
    </source>
</evidence>
<dbReference type="Pfam" id="PF23679">
    <property type="entry name" value="UPA-FIIND"/>
    <property type="match status" value="1"/>
</dbReference>
<dbReference type="EMBL" id="JAICCE010000025">
    <property type="protein sequence ID" value="KAG9260043.1"/>
    <property type="molecule type" value="Genomic_DNA"/>
</dbReference>
<dbReference type="PANTHER" id="PTHR46985:SF4">
    <property type="entry name" value="CASPASE RECRUITMENT DOMAIN-CONTAINING PROTEIN 8"/>
    <property type="match status" value="1"/>
</dbReference>
<evidence type="ECO:0000256" key="5">
    <source>
        <dbReference type="ARBA" id="ARBA00023198"/>
    </source>
</evidence>
<dbReference type="SUPFAM" id="SSF47986">
    <property type="entry name" value="DEATH domain"/>
    <property type="match status" value="1"/>
</dbReference>
<dbReference type="CDD" id="cd08330">
    <property type="entry name" value="CARD_ASC_NALP1"/>
    <property type="match status" value="1"/>
</dbReference>
<sequence length="309" mass="35448">MQFEPCGPLMDITVISGVLTEVHLPHVACLGEGLKSTSLKDEVRVLDVQDGGMFLEKCELTRFHAKLLHPTFSPKGLLIRSGFPVKVHCEVLIYQTLTAHLTLHVYLVTCDPKTLQEVDRQEKDAVKISKPAPRKSLQAWSWYTLQTKKGNEDFYSKINPESLKLRHSPIKYCEIYVKKAEDDFELHLMNNKKEEVWAAEIRAEEYRTPDRYSSSDKQKAPSMDYAVWFVDEHRAELIQRVSLVTPIADDLKAYIGDEKYSIITACKTPQEQMRKLYRFLSDVGSLEKIFYQSLLKNEPHLVADLTGEG</sequence>
<evidence type="ECO:0000313" key="7">
    <source>
        <dbReference type="EMBL" id="KAG9260043.1"/>
    </source>
</evidence>
<dbReference type="Gene3D" id="1.10.533.10">
    <property type="entry name" value="Death Domain, Fas"/>
    <property type="match status" value="1"/>
</dbReference>
<evidence type="ECO:0000256" key="4">
    <source>
        <dbReference type="ARBA" id="ARBA00022859"/>
    </source>
</evidence>
<dbReference type="PROSITE" id="PS51830">
    <property type="entry name" value="FIIND"/>
    <property type="match status" value="1"/>
</dbReference>
<evidence type="ECO:0000313" key="8">
    <source>
        <dbReference type="Proteomes" id="UP000752171"/>
    </source>
</evidence>
<dbReference type="GO" id="GO:0042981">
    <property type="term" value="P:regulation of apoptotic process"/>
    <property type="evidence" value="ECO:0007669"/>
    <property type="project" value="InterPro"/>
</dbReference>
<dbReference type="InterPro" id="IPR001315">
    <property type="entry name" value="CARD"/>
</dbReference>
<name>A0A8T2KL10_ASTMX</name>
<dbReference type="InterPro" id="IPR011029">
    <property type="entry name" value="DEATH-like_dom_sf"/>
</dbReference>
<dbReference type="Proteomes" id="UP000752171">
    <property type="component" value="Unassembled WGS sequence"/>
</dbReference>
<keyword evidence="2" id="KW-0963">Cytoplasm</keyword>
<protein>
    <submittedName>
        <fullName evidence="7">NACHT, LRR and PYD domains-containing protein 1b allele 2-like</fullName>
    </submittedName>
</protein>
<keyword evidence="4" id="KW-0391">Immunity</keyword>
<gene>
    <name evidence="7" type="primary">NLRP1</name>
    <name evidence="7" type="ORF">AMEX_G27703</name>
</gene>
<dbReference type="GO" id="GO:0005829">
    <property type="term" value="C:cytosol"/>
    <property type="evidence" value="ECO:0007669"/>
    <property type="project" value="UniProtKB-SubCell"/>
</dbReference>
<reference evidence="7 8" key="1">
    <citation type="submission" date="2021-07" db="EMBL/GenBank/DDBJ databases">
        <authorList>
            <person name="Imarazene B."/>
            <person name="Zahm M."/>
            <person name="Klopp C."/>
            <person name="Cabau C."/>
            <person name="Beille S."/>
            <person name="Jouanno E."/>
            <person name="Castinel A."/>
            <person name="Lluch J."/>
            <person name="Gil L."/>
            <person name="Kuchtly C."/>
            <person name="Lopez Roques C."/>
            <person name="Donnadieu C."/>
            <person name="Parrinello H."/>
            <person name="Journot L."/>
            <person name="Du K."/>
            <person name="Schartl M."/>
            <person name="Retaux S."/>
            <person name="Guiguen Y."/>
        </authorList>
    </citation>
    <scope>NUCLEOTIDE SEQUENCE [LARGE SCALE GENOMIC DNA]</scope>
    <source>
        <strain evidence="7">Pach_M1</strain>
        <tissue evidence="7">Testis</tissue>
    </source>
</reference>
<dbReference type="InterPro" id="IPR051249">
    <property type="entry name" value="NLRP_Inflammasome"/>
</dbReference>
<dbReference type="InterPro" id="IPR033516">
    <property type="entry name" value="CARD8/ASC/NALP1_CARD"/>
</dbReference>
<comment type="subcellular location">
    <subcellularLocation>
        <location evidence="1">Cytoplasm</location>
        <location evidence="1">Cytosol</location>
    </subcellularLocation>
</comment>
<keyword evidence="3" id="KW-0399">Innate immunity</keyword>
<dbReference type="InterPro" id="IPR025307">
    <property type="entry name" value="FIIND_dom"/>
</dbReference>
<dbReference type="GO" id="GO:0006954">
    <property type="term" value="P:inflammatory response"/>
    <property type="evidence" value="ECO:0007669"/>
    <property type="project" value="UniProtKB-KW"/>
</dbReference>
<dbReference type="Pfam" id="PF00619">
    <property type="entry name" value="CARD"/>
    <property type="match status" value="1"/>
</dbReference>
<evidence type="ECO:0000256" key="3">
    <source>
        <dbReference type="ARBA" id="ARBA00022588"/>
    </source>
</evidence>
<dbReference type="Pfam" id="PF13553">
    <property type="entry name" value="FIIND"/>
    <property type="match status" value="1"/>
</dbReference>
<dbReference type="PANTHER" id="PTHR46985">
    <property type="entry name" value="NACHT, LRR AND PYD DOMAINS-CONTAINING PROTEIN 1"/>
    <property type="match status" value="1"/>
</dbReference>
<proteinExistence type="predicted"/>
<comment type="caution">
    <text evidence="7">The sequence shown here is derived from an EMBL/GenBank/DDBJ whole genome shotgun (WGS) entry which is preliminary data.</text>
</comment>
<dbReference type="GO" id="GO:0045087">
    <property type="term" value="P:innate immune response"/>
    <property type="evidence" value="ECO:0007669"/>
    <property type="project" value="UniProtKB-KW"/>
</dbReference>
<evidence type="ECO:0000256" key="1">
    <source>
        <dbReference type="ARBA" id="ARBA00004514"/>
    </source>
</evidence>